<keyword evidence="2" id="KW-1185">Reference proteome</keyword>
<evidence type="ECO:0000313" key="2">
    <source>
        <dbReference type="Proteomes" id="UP001145072"/>
    </source>
</evidence>
<protein>
    <submittedName>
        <fullName evidence="1">Uncharacterized protein</fullName>
    </submittedName>
</protein>
<dbReference type="RefSeq" id="WP_259869041.1">
    <property type="nucleotide sequence ID" value="NZ_JAMQJZ010000005.1"/>
</dbReference>
<reference evidence="1" key="1">
    <citation type="submission" date="2022-06" db="EMBL/GenBank/DDBJ databases">
        <title>Aquibacillus sp. a new bacterium isolated from soil saline samples.</title>
        <authorList>
            <person name="Galisteo C."/>
            <person name="De La Haba R."/>
            <person name="Sanchez-Porro C."/>
            <person name="Ventosa A."/>
        </authorList>
    </citation>
    <scope>NUCLEOTIDE SEQUENCE</scope>
    <source>
        <strain evidence="1">JCM 12387</strain>
    </source>
</reference>
<gene>
    <name evidence="1" type="ORF">NC661_08500</name>
</gene>
<sequence length="71" mass="8335">MIMVMLLVGDVMEGEYIKYLSKEDIKKYEAFRKKLFESEDMEQMKQIIPYLALLKGKAYANYEAVNKSSDN</sequence>
<evidence type="ECO:0000313" key="1">
    <source>
        <dbReference type="EMBL" id="MDC3420404.1"/>
    </source>
</evidence>
<accession>A0A9X3WN83</accession>
<dbReference type="EMBL" id="JAMQJZ010000005">
    <property type="protein sequence ID" value="MDC3420404.1"/>
    <property type="molecule type" value="Genomic_DNA"/>
</dbReference>
<dbReference type="Proteomes" id="UP001145072">
    <property type="component" value="Unassembled WGS sequence"/>
</dbReference>
<comment type="caution">
    <text evidence="1">The sequence shown here is derived from an EMBL/GenBank/DDBJ whole genome shotgun (WGS) entry which is preliminary data.</text>
</comment>
<dbReference type="AlphaFoldDB" id="A0A9X3WN83"/>
<proteinExistence type="predicted"/>
<name>A0A9X3WN83_9BACI</name>
<organism evidence="1 2">
    <name type="scientific">Aquibacillus koreensis</name>
    <dbReference type="NCBI Taxonomy" id="279446"/>
    <lineage>
        <taxon>Bacteria</taxon>
        <taxon>Bacillati</taxon>
        <taxon>Bacillota</taxon>
        <taxon>Bacilli</taxon>
        <taxon>Bacillales</taxon>
        <taxon>Bacillaceae</taxon>
        <taxon>Aquibacillus</taxon>
    </lineage>
</organism>